<dbReference type="Proteomes" id="UP000180088">
    <property type="component" value="Unassembled WGS sequence"/>
</dbReference>
<dbReference type="PROSITE" id="PS51257">
    <property type="entry name" value="PROKAR_LIPOPROTEIN"/>
    <property type="match status" value="1"/>
</dbReference>
<dbReference type="EMBL" id="MKCS01000002">
    <property type="protein sequence ID" value="OHX11473.1"/>
    <property type="molecule type" value="Genomic_DNA"/>
</dbReference>
<comment type="caution">
    <text evidence="2">The sequence shown here is derived from an EMBL/GenBank/DDBJ whole genome shotgun (WGS) entry which is preliminary data.</text>
</comment>
<feature type="compositionally biased region" description="Low complexity" evidence="1">
    <location>
        <begin position="144"/>
        <end position="163"/>
    </location>
</feature>
<dbReference type="STRING" id="1903179.BI347_17550"/>
<organism evidence="2 4">
    <name type="scientific">Chromobacterium sphagni</name>
    <dbReference type="NCBI Taxonomy" id="1903179"/>
    <lineage>
        <taxon>Bacteria</taxon>
        <taxon>Pseudomonadati</taxon>
        <taxon>Pseudomonadota</taxon>
        <taxon>Betaproteobacteria</taxon>
        <taxon>Neisseriales</taxon>
        <taxon>Chromobacteriaceae</taxon>
        <taxon>Chromobacterium</taxon>
    </lineage>
</organism>
<dbReference type="OrthoDB" id="8527508at2"/>
<dbReference type="AlphaFoldDB" id="A0A1S1WX29"/>
<evidence type="ECO:0000313" key="3">
    <source>
        <dbReference type="EMBL" id="OHX20909.1"/>
    </source>
</evidence>
<reference evidence="4 5" key="1">
    <citation type="submission" date="2016-09" db="EMBL/GenBank/DDBJ databases">
        <title>Chromobacterium muskegensis sp. nov., an insecticidal bacterium isolated from Sphagnum bogs.</title>
        <authorList>
            <person name="Sparks M.E."/>
            <person name="Blackburn M.B."/>
            <person name="Gundersen-Rindal D.E."/>
            <person name="Mitchell A."/>
            <person name="Farrar R."/>
            <person name="Kuhar D."/>
        </authorList>
    </citation>
    <scope>NUCLEOTIDE SEQUENCE [LARGE SCALE GENOMIC DNA]</scope>
    <source>
        <strain evidence="3 5">14B-1</strain>
        <strain evidence="2 4">37-2</strain>
    </source>
</reference>
<keyword evidence="5" id="KW-1185">Reference proteome</keyword>
<feature type="region of interest" description="Disordered" evidence="1">
    <location>
        <begin position="77"/>
        <end position="170"/>
    </location>
</feature>
<evidence type="ECO:0000313" key="4">
    <source>
        <dbReference type="Proteomes" id="UP000180088"/>
    </source>
</evidence>
<protein>
    <submittedName>
        <fullName evidence="2">Uncharacterized protein</fullName>
    </submittedName>
</protein>
<evidence type="ECO:0000313" key="2">
    <source>
        <dbReference type="EMBL" id="OHX11473.1"/>
    </source>
</evidence>
<name>A0A1S1WX29_9NEIS</name>
<dbReference type="EMBL" id="MKCT01000002">
    <property type="protein sequence ID" value="OHX20909.1"/>
    <property type="molecule type" value="Genomic_DNA"/>
</dbReference>
<evidence type="ECO:0000313" key="5">
    <source>
        <dbReference type="Proteomes" id="UP000180280"/>
    </source>
</evidence>
<dbReference type="RefSeq" id="WP_071112093.1">
    <property type="nucleotide sequence ID" value="NZ_MKCS01000002.1"/>
</dbReference>
<proteinExistence type="predicted"/>
<sequence length="189" mass="19623">MRTLVLLTTLLALAGCNWVGTVSGLTKDSDKAVGAACRQTGRSLEECYLRNPEADKASIYAGWREMNEYMAKNKLETMAPPPEKPSGSSAAMSGGAGNGGDRSASASMGKSDDNQTKPLTSEEADRAAKNDPQVEAVLAAIRNGGPSTASGAGGSARRPQGGSKSEPDQKRLLNIIKDLNKSDPGRAPS</sequence>
<evidence type="ECO:0000256" key="1">
    <source>
        <dbReference type="SAM" id="MobiDB-lite"/>
    </source>
</evidence>
<gene>
    <name evidence="3" type="ORF">BI344_13190</name>
    <name evidence="2" type="ORF">BI347_17550</name>
</gene>
<dbReference type="Proteomes" id="UP000180280">
    <property type="component" value="Unassembled WGS sequence"/>
</dbReference>
<accession>A0A1S1WX29</accession>